<dbReference type="PANTHER" id="PTHR43289:SF34">
    <property type="entry name" value="SERINE_THREONINE-PROTEIN KINASE YBDM-RELATED"/>
    <property type="match status" value="1"/>
</dbReference>
<feature type="domain" description="PASTA" evidence="12">
    <location>
        <begin position="507"/>
        <end position="573"/>
    </location>
</feature>
<protein>
    <recommendedName>
        <fullName evidence="1">non-specific serine/threonine protein kinase</fullName>
        <ecNumber evidence="1">2.7.11.1</ecNumber>
    </recommendedName>
</protein>
<evidence type="ECO:0000256" key="4">
    <source>
        <dbReference type="ARBA" id="ARBA00022741"/>
    </source>
</evidence>
<comment type="catalytic activity">
    <reaction evidence="8">
        <text>L-seryl-[protein] + ATP = O-phospho-L-seryl-[protein] + ADP + H(+)</text>
        <dbReference type="Rhea" id="RHEA:17989"/>
        <dbReference type="Rhea" id="RHEA-COMP:9863"/>
        <dbReference type="Rhea" id="RHEA-COMP:11604"/>
        <dbReference type="ChEBI" id="CHEBI:15378"/>
        <dbReference type="ChEBI" id="CHEBI:29999"/>
        <dbReference type="ChEBI" id="CHEBI:30616"/>
        <dbReference type="ChEBI" id="CHEBI:83421"/>
        <dbReference type="ChEBI" id="CHEBI:456216"/>
        <dbReference type="EC" id="2.7.11.1"/>
    </reaction>
</comment>
<dbReference type="Pfam" id="PF03793">
    <property type="entry name" value="PASTA"/>
    <property type="match status" value="3"/>
</dbReference>
<evidence type="ECO:0000256" key="9">
    <source>
        <dbReference type="SAM" id="MobiDB-lite"/>
    </source>
</evidence>
<dbReference type="PANTHER" id="PTHR43289">
    <property type="entry name" value="MITOGEN-ACTIVATED PROTEIN KINASE KINASE KINASE 20-RELATED"/>
    <property type="match status" value="1"/>
</dbReference>
<comment type="catalytic activity">
    <reaction evidence="7">
        <text>L-threonyl-[protein] + ATP = O-phospho-L-threonyl-[protein] + ADP + H(+)</text>
        <dbReference type="Rhea" id="RHEA:46608"/>
        <dbReference type="Rhea" id="RHEA-COMP:11060"/>
        <dbReference type="Rhea" id="RHEA-COMP:11605"/>
        <dbReference type="ChEBI" id="CHEBI:15378"/>
        <dbReference type="ChEBI" id="CHEBI:30013"/>
        <dbReference type="ChEBI" id="CHEBI:30616"/>
        <dbReference type="ChEBI" id="CHEBI:61977"/>
        <dbReference type="ChEBI" id="CHEBI:456216"/>
        <dbReference type="EC" id="2.7.11.1"/>
    </reaction>
</comment>
<dbReference type="SUPFAM" id="SSF56112">
    <property type="entry name" value="Protein kinase-like (PK-like)"/>
    <property type="match status" value="1"/>
</dbReference>
<evidence type="ECO:0000256" key="8">
    <source>
        <dbReference type="ARBA" id="ARBA00048679"/>
    </source>
</evidence>
<dbReference type="PROSITE" id="PS51178">
    <property type="entry name" value="PASTA"/>
    <property type="match status" value="2"/>
</dbReference>
<reference evidence="13 14" key="1">
    <citation type="submission" date="2019-07" db="EMBL/GenBank/DDBJ databases">
        <title>Whole genome shotgun sequence of Pseudonocardia sulfidoxydans NBRC 16205.</title>
        <authorList>
            <person name="Hosoyama A."/>
            <person name="Uohara A."/>
            <person name="Ohji S."/>
            <person name="Ichikawa N."/>
        </authorList>
    </citation>
    <scope>NUCLEOTIDE SEQUENCE [LARGE SCALE GENOMIC DNA]</scope>
    <source>
        <strain evidence="13 14">NBRC 16205</strain>
    </source>
</reference>
<feature type="domain" description="Protein kinase" evidence="11">
    <location>
        <begin position="16"/>
        <end position="280"/>
    </location>
</feature>
<evidence type="ECO:0000259" key="12">
    <source>
        <dbReference type="PROSITE" id="PS51178"/>
    </source>
</evidence>
<keyword evidence="10" id="KW-1133">Transmembrane helix</keyword>
<feature type="domain" description="PASTA" evidence="12">
    <location>
        <begin position="436"/>
        <end position="504"/>
    </location>
</feature>
<dbReference type="Proteomes" id="UP000321685">
    <property type="component" value="Unassembled WGS sequence"/>
</dbReference>
<dbReference type="RefSeq" id="WP_186817116.1">
    <property type="nucleotide sequence ID" value="NZ_BJVJ01000055.1"/>
</dbReference>
<evidence type="ECO:0000256" key="2">
    <source>
        <dbReference type="ARBA" id="ARBA00022527"/>
    </source>
</evidence>
<dbReference type="Gene3D" id="1.10.510.10">
    <property type="entry name" value="Transferase(Phosphotransferase) domain 1"/>
    <property type="match status" value="1"/>
</dbReference>
<keyword evidence="5 13" id="KW-0418">Kinase</keyword>
<evidence type="ECO:0000256" key="3">
    <source>
        <dbReference type="ARBA" id="ARBA00022679"/>
    </source>
</evidence>
<dbReference type="EC" id="2.7.11.1" evidence="1"/>
<evidence type="ECO:0000256" key="7">
    <source>
        <dbReference type="ARBA" id="ARBA00047899"/>
    </source>
</evidence>
<keyword evidence="2 13" id="KW-0723">Serine/threonine-protein kinase</keyword>
<gene>
    <name evidence="13" type="ORF">PSU4_44420</name>
</gene>
<keyword evidence="3" id="KW-0808">Transferase</keyword>
<dbReference type="SMART" id="SM00220">
    <property type="entry name" value="S_TKc"/>
    <property type="match status" value="1"/>
</dbReference>
<dbReference type="FunFam" id="3.30.200.20:FF:000035">
    <property type="entry name" value="Serine/threonine protein kinase Stk1"/>
    <property type="match status" value="1"/>
</dbReference>
<dbReference type="SUPFAM" id="SSF54184">
    <property type="entry name" value="Penicillin-binding protein 2x (pbp-2x), c-terminal domain"/>
    <property type="match status" value="1"/>
</dbReference>
<dbReference type="GO" id="GO:0005524">
    <property type="term" value="F:ATP binding"/>
    <property type="evidence" value="ECO:0007669"/>
    <property type="project" value="UniProtKB-KW"/>
</dbReference>
<dbReference type="NCBIfam" id="NF033483">
    <property type="entry name" value="PknB_PASTA_kin"/>
    <property type="match status" value="1"/>
</dbReference>
<dbReference type="Gene3D" id="3.30.10.20">
    <property type="match status" value="3"/>
</dbReference>
<evidence type="ECO:0000256" key="10">
    <source>
        <dbReference type="SAM" id="Phobius"/>
    </source>
</evidence>
<dbReference type="EMBL" id="BJVJ01000055">
    <property type="protein sequence ID" value="GEL25488.1"/>
    <property type="molecule type" value="Genomic_DNA"/>
</dbReference>
<keyword evidence="6" id="KW-0067">ATP-binding</keyword>
<dbReference type="Gene3D" id="3.30.200.20">
    <property type="entry name" value="Phosphorylase Kinase, domain 1"/>
    <property type="match status" value="1"/>
</dbReference>
<dbReference type="SMART" id="SM00740">
    <property type="entry name" value="PASTA"/>
    <property type="match status" value="3"/>
</dbReference>
<feature type="region of interest" description="Disordered" evidence="9">
    <location>
        <begin position="307"/>
        <end position="336"/>
    </location>
</feature>
<dbReference type="GO" id="GO:0045717">
    <property type="term" value="P:negative regulation of fatty acid biosynthetic process"/>
    <property type="evidence" value="ECO:0007669"/>
    <property type="project" value="UniProtKB-ARBA"/>
</dbReference>
<dbReference type="FunFam" id="1.10.510.10:FF:000021">
    <property type="entry name" value="Serine/threonine protein kinase"/>
    <property type="match status" value="1"/>
</dbReference>
<keyword evidence="10" id="KW-0472">Membrane</keyword>
<evidence type="ECO:0000256" key="1">
    <source>
        <dbReference type="ARBA" id="ARBA00012513"/>
    </source>
</evidence>
<dbReference type="PROSITE" id="PS50011">
    <property type="entry name" value="PROTEIN_KINASE_DOM"/>
    <property type="match status" value="1"/>
</dbReference>
<organism evidence="13 14">
    <name type="scientific">Pseudonocardia sulfidoxydans NBRC 16205</name>
    <dbReference type="NCBI Taxonomy" id="1223511"/>
    <lineage>
        <taxon>Bacteria</taxon>
        <taxon>Bacillati</taxon>
        <taxon>Actinomycetota</taxon>
        <taxon>Actinomycetes</taxon>
        <taxon>Pseudonocardiales</taxon>
        <taxon>Pseudonocardiaceae</taxon>
        <taxon>Pseudonocardia</taxon>
    </lineage>
</organism>
<dbReference type="CDD" id="cd06577">
    <property type="entry name" value="PASTA_pknB"/>
    <property type="match status" value="3"/>
</dbReference>
<keyword evidence="10" id="KW-0812">Transmembrane</keyword>
<keyword evidence="14" id="KW-1185">Reference proteome</keyword>
<evidence type="ECO:0000256" key="6">
    <source>
        <dbReference type="ARBA" id="ARBA00022840"/>
    </source>
</evidence>
<evidence type="ECO:0000259" key="11">
    <source>
        <dbReference type="PROSITE" id="PS50011"/>
    </source>
</evidence>
<evidence type="ECO:0000313" key="14">
    <source>
        <dbReference type="Proteomes" id="UP000321685"/>
    </source>
</evidence>
<proteinExistence type="predicted"/>
<feature type="transmembrane region" description="Helical" evidence="10">
    <location>
        <begin position="345"/>
        <end position="367"/>
    </location>
</feature>
<dbReference type="InterPro" id="IPR005543">
    <property type="entry name" value="PASTA_dom"/>
</dbReference>
<dbReference type="AlphaFoldDB" id="A0A511DR09"/>
<dbReference type="InterPro" id="IPR011009">
    <property type="entry name" value="Kinase-like_dom_sf"/>
</dbReference>
<dbReference type="InterPro" id="IPR008271">
    <property type="entry name" value="Ser/Thr_kinase_AS"/>
</dbReference>
<dbReference type="Pfam" id="PF00069">
    <property type="entry name" value="Pkinase"/>
    <property type="match status" value="1"/>
</dbReference>
<dbReference type="InterPro" id="IPR000719">
    <property type="entry name" value="Prot_kinase_dom"/>
</dbReference>
<evidence type="ECO:0000313" key="13">
    <source>
        <dbReference type="EMBL" id="GEL25488.1"/>
    </source>
</evidence>
<keyword evidence="4" id="KW-0547">Nucleotide-binding</keyword>
<dbReference type="PROSITE" id="PS00108">
    <property type="entry name" value="PROTEIN_KINASE_ST"/>
    <property type="match status" value="1"/>
</dbReference>
<comment type="caution">
    <text evidence="13">The sequence shown here is derived from an EMBL/GenBank/DDBJ whole genome shotgun (WGS) entry which is preliminary data.</text>
</comment>
<evidence type="ECO:0000256" key="5">
    <source>
        <dbReference type="ARBA" id="ARBA00022777"/>
    </source>
</evidence>
<dbReference type="CDD" id="cd14014">
    <property type="entry name" value="STKc_PknB_like"/>
    <property type="match status" value="1"/>
</dbReference>
<name>A0A511DR09_9PSEU</name>
<sequence>MNAPTGFAGALLDARYRVGGVIAKGGMSTVYHGVDTRLDRPVAIKVMDGGMAADPAFRTRFEREARLAARIDHPAVVDVHDQGDGPDGALFLVMELVQGGTLRDVLRVRGAVGVPTAFAVMEPVLAGLAEAHRLGMVHRDVKPENVLISENGEVKVADFGLVTAAAQSGASHAGMIMGTLAYLSPEQVASGAADARSDVYSAGIVLYELLTGSPPYVADVPITVALRHVNEDVPAPSQVAGDVPPELDELVLAATRRDPAARPPDAAAFLAALRAVRDRLGVPQVPVRPPVRPVEEQLTVPAARLAGPSGTRTMERPPVADPFGPDATPPAPPAHHAARRRSRRWLALWIAVVLVLGLAVAGTAWWLGSGRWTAMPSVVGLDRSAAEKLLADSDLVVTVSEKHHDSIAADVVAQADPAPQSRLLRGAHVSLTVSSGRPVVPAVAPGAAVAAVEQQLRDNDLTPVRSVAATEFSDSVPEGAVLRTDPVAGSALPIGAPVTLVLSKGEQPKNVEVPYVVGMRVEQATQALREAGFDVETESDFPFGDRDNGRVVAQYPDAGEALPRGTTITLTVF</sequence>
<dbReference type="GO" id="GO:0004674">
    <property type="term" value="F:protein serine/threonine kinase activity"/>
    <property type="evidence" value="ECO:0007669"/>
    <property type="project" value="UniProtKB-KW"/>
</dbReference>
<accession>A0A511DR09</accession>